<name>A0ABR4PFD7_9HELO</name>
<comment type="subcellular location">
    <subcellularLocation>
        <location evidence="1">Nucleus</location>
    </subcellularLocation>
</comment>
<protein>
    <recommendedName>
        <fullName evidence="10">C2H2-type domain-containing protein</fullName>
    </recommendedName>
</protein>
<dbReference type="SMART" id="SM00355">
    <property type="entry name" value="ZnF_C2H2"/>
    <property type="match status" value="2"/>
</dbReference>
<dbReference type="PROSITE" id="PS50157">
    <property type="entry name" value="ZINC_FINGER_C2H2_2"/>
    <property type="match status" value="1"/>
</dbReference>
<evidence type="ECO:0000256" key="4">
    <source>
        <dbReference type="ARBA" id="ARBA00022771"/>
    </source>
</evidence>
<dbReference type="PROSITE" id="PS00028">
    <property type="entry name" value="ZINC_FINGER_C2H2_1"/>
    <property type="match status" value="1"/>
</dbReference>
<dbReference type="InterPro" id="IPR013087">
    <property type="entry name" value="Znf_C2H2_type"/>
</dbReference>
<proteinExistence type="predicted"/>
<evidence type="ECO:0000256" key="3">
    <source>
        <dbReference type="ARBA" id="ARBA00022737"/>
    </source>
</evidence>
<keyword evidence="6" id="KW-0238">DNA-binding</keyword>
<feature type="region of interest" description="Disordered" evidence="9">
    <location>
        <begin position="662"/>
        <end position="682"/>
    </location>
</feature>
<evidence type="ECO:0000256" key="5">
    <source>
        <dbReference type="ARBA" id="ARBA00022833"/>
    </source>
</evidence>
<gene>
    <name evidence="11" type="ORF">PVAG01_06190</name>
</gene>
<feature type="compositionally biased region" description="Low complexity" evidence="9">
    <location>
        <begin position="93"/>
        <end position="125"/>
    </location>
</feature>
<feature type="compositionally biased region" description="Polar residues" evidence="9">
    <location>
        <begin position="214"/>
        <end position="234"/>
    </location>
</feature>
<sequence length="772" mass="85177">MGNSAKEVAFITTPKCIRYEGLAKRKDFGSLFVERYLYNTLINGTENTFIGPHDHKKKPRLQVSSHDFVNVDELLQPHQHSIASKALDDSGVSCTDTSSNASSTDSDFNDSGYCMSSMSSRSSSRAPDPENPRSKHLAVSAVSSKLPILLSSEQHEDLSDLTGGWAVEIQPLCQALAIDSQMGILFEGDLSTNLEISGNSKTNTDFIVDEHSESSSVTTLDGNSPSGRNMQPGTTAVDPNESSSNSDSSSQSLESRAHNDEDEEGTIEKETLEHFIKKVALITDPNLADFIFHELDGQVEYIPPSHLEQIEDATHLTLLEHFMLQRPISGPFTTYAPSSTSSENVSSGSSSSGIGGESSSSSNSRGVGQQNKPSGKDKSTQQGPGQPVNMQKKSNKSNYAKPTNILLLRCIYNALMPEIFCVNNETREKYRPCAGPGYKSIQHLKEHLSTHHTTKANPFQCNQCQEEFGSSSLLQSHELEVDCPIRCPDCEATFSRKAQRQTHQEQHHQKTRSSQFFDIDLATEKQIKEELKAYTESLKKSKSPSDPGLQQWVEKNLVRFMHGRSVSVYKARLELGQWYTIYRIIAPGREVSDHPFYDYTAPDPEMVVETILLIHGKIVRGRISNNGPPPLDLEASLNWHGDALRDSLTIAARTRIIPRGRDSNPSVSVNTPIPQSVLPTSNTSEFSTIHDVDYGIASQPQASVGQQAQLPLQPEAGQFYHNAMEGPAFTGWAPFPQDEPYNVQYRPEFFNNEAAGDILGNPSYPPQGWPGQ</sequence>
<evidence type="ECO:0000256" key="6">
    <source>
        <dbReference type="ARBA" id="ARBA00023125"/>
    </source>
</evidence>
<evidence type="ECO:0000256" key="9">
    <source>
        <dbReference type="SAM" id="MobiDB-lite"/>
    </source>
</evidence>
<evidence type="ECO:0000313" key="11">
    <source>
        <dbReference type="EMBL" id="KAL3422034.1"/>
    </source>
</evidence>
<dbReference type="Gene3D" id="3.30.160.60">
    <property type="entry name" value="Classic Zinc Finger"/>
    <property type="match status" value="1"/>
</dbReference>
<evidence type="ECO:0000256" key="7">
    <source>
        <dbReference type="ARBA" id="ARBA00023242"/>
    </source>
</evidence>
<feature type="compositionally biased region" description="Low complexity" evidence="9">
    <location>
        <begin position="338"/>
        <end position="368"/>
    </location>
</feature>
<comment type="caution">
    <text evidence="11">The sequence shown here is derived from an EMBL/GenBank/DDBJ whole genome shotgun (WGS) entry which is preliminary data.</text>
</comment>
<evidence type="ECO:0000256" key="2">
    <source>
        <dbReference type="ARBA" id="ARBA00022723"/>
    </source>
</evidence>
<keyword evidence="3" id="KW-0677">Repeat</keyword>
<dbReference type="EMBL" id="JBFCZG010000005">
    <property type="protein sequence ID" value="KAL3422034.1"/>
    <property type="molecule type" value="Genomic_DNA"/>
</dbReference>
<keyword evidence="2" id="KW-0479">Metal-binding</keyword>
<feature type="compositionally biased region" description="Polar residues" evidence="9">
    <location>
        <begin position="380"/>
        <end position="397"/>
    </location>
</feature>
<keyword evidence="7" id="KW-0539">Nucleus</keyword>
<keyword evidence="4 8" id="KW-0863">Zinc-finger</keyword>
<evidence type="ECO:0000313" key="12">
    <source>
        <dbReference type="Proteomes" id="UP001629113"/>
    </source>
</evidence>
<organism evidence="11 12">
    <name type="scientific">Phlyctema vagabunda</name>
    <dbReference type="NCBI Taxonomy" id="108571"/>
    <lineage>
        <taxon>Eukaryota</taxon>
        <taxon>Fungi</taxon>
        <taxon>Dikarya</taxon>
        <taxon>Ascomycota</taxon>
        <taxon>Pezizomycotina</taxon>
        <taxon>Leotiomycetes</taxon>
        <taxon>Helotiales</taxon>
        <taxon>Dermateaceae</taxon>
        <taxon>Phlyctema</taxon>
    </lineage>
</organism>
<accession>A0ABR4PFD7</accession>
<feature type="compositionally biased region" description="Low complexity" evidence="9">
    <location>
        <begin position="242"/>
        <end position="254"/>
    </location>
</feature>
<dbReference type="SUPFAM" id="SSF57667">
    <property type="entry name" value="beta-beta-alpha zinc fingers"/>
    <property type="match status" value="1"/>
</dbReference>
<feature type="region of interest" description="Disordered" evidence="9">
    <location>
        <begin position="334"/>
        <end position="397"/>
    </location>
</feature>
<feature type="region of interest" description="Disordered" evidence="9">
    <location>
        <begin position="86"/>
        <end position="136"/>
    </location>
</feature>
<keyword evidence="5" id="KW-0862">Zinc</keyword>
<feature type="domain" description="C2H2-type" evidence="10">
    <location>
        <begin position="485"/>
        <end position="513"/>
    </location>
</feature>
<evidence type="ECO:0000256" key="1">
    <source>
        <dbReference type="ARBA" id="ARBA00004123"/>
    </source>
</evidence>
<dbReference type="InterPro" id="IPR036236">
    <property type="entry name" value="Znf_C2H2_sf"/>
</dbReference>
<keyword evidence="12" id="KW-1185">Reference proteome</keyword>
<feature type="region of interest" description="Disordered" evidence="9">
    <location>
        <begin position="211"/>
        <end position="267"/>
    </location>
</feature>
<evidence type="ECO:0000259" key="10">
    <source>
        <dbReference type="PROSITE" id="PS50157"/>
    </source>
</evidence>
<dbReference type="PANTHER" id="PTHR24404:SF114">
    <property type="entry name" value="KLUMPFUSS, ISOFORM B-RELATED"/>
    <property type="match status" value="1"/>
</dbReference>
<feature type="compositionally biased region" description="Polar residues" evidence="9">
    <location>
        <begin position="663"/>
        <end position="682"/>
    </location>
</feature>
<dbReference type="Proteomes" id="UP001629113">
    <property type="component" value="Unassembled WGS sequence"/>
</dbReference>
<dbReference type="PANTHER" id="PTHR24404">
    <property type="entry name" value="ZINC FINGER PROTEIN"/>
    <property type="match status" value="1"/>
</dbReference>
<reference evidence="11 12" key="1">
    <citation type="submission" date="2024-06" db="EMBL/GenBank/DDBJ databases">
        <title>Complete genome of Phlyctema vagabunda strain 19-DSS-EL-015.</title>
        <authorList>
            <person name="Fiorenzani C."/>
        </authorList>
    </citation>
    <scope>NUCLEOTIDE SEQUENCE [LARGE SCALE GENOMIC DNA]</scope>
    <source>
        <strain evidence="11 12">19-DSS-EL-015</strain>
    </source>
</reference>
<dbReference type="InterPro" id="IPR050589">
    <property type="entry name" value="Ikaros_C2H2-ZF"/>
</dbReference>
<evidence type="ECO:0000256" key="8">
    <source>
        <dbReference type="PROSITE-ProRule" id="PRU00042"/>
    </source>
</evidence>